<keyword evidence="1" id="KW-0732">Signal</keyword>
<proteinExistence type="predicted"/>
<name>A0A7X6BP87_9CAUL</name>
<keyword evidence="3" id="KW-1185">Reference proteome</keyword>
<dbReference type="Gene3D" id="2.60.120.380">
    <property type="match status" value="1"/>
</dbReference>
<feature type="signal peptide" evidence="1">
    <location>
        <begin position="1"/>
        <end position="22"/>
    </location>
</feature>
<reference evidence="2 3" key="1">
    <citation type="submission" date="2020-03" db="EMBL/GenBank/DDBJ databases">
        <title>Genomic Encyclopedia of Type Strains, Phase IV (KMG-IV): sequencing the most valuable type-strain genomes for metagenomic binning, comparative biology and taxonomic classification.</title>
        <authorList>
            <person name="Goeker M."/>
        </authorList>
    </citation>
    <scope>NUCLEOTIDE SEQUENCE [LARGE SCALE GENOMIC DNA]</scope>
    <source>
        <strain evidence="2 3">DSM 4736</strain>
    </source>
</reference>
<dbReference type="RefSeq" id="WP_168047055.1">
    <property type="nucleotide sequence ID" value="NZ_JAATJM010000001.1"/>
</dbReference>
<protein>
    <recommendedName>
        <fullName evidence="4">Peptidase S1</fullName>
    </recommendedName>
</protein>
<organism evidence="2 3">
    <name type="scientific">Brevundimonas alba</name>
    <dbReference type="NCBI Taxonomy" id="74314"/>
    <lineage>
        <taxon>Bacteria</taxon>
        <taxon>Pseudomonadati</taxon>
        <taxon>Pseudomonadota</taxon>
        <taxon>Alphaproteobacteria</taxon>
        <taxon>Caulobacterales</taxon>
        <taxon>Caulobacteraceae</taxon>
        <taxon>Brevundimonas</taxon>
    </lineage>
</organism>
<accession>A0A7X6BP87</accession>
<dbReference type="Proteomes" id="UP000587415">
    <property type="component" value="Unassembled WGS sequence"/>
</dbReference>
<gene>
    <name evidence="2" type="ORF">GGQ87_001977</name>
</gene>
<comment type="caution">
    <text evidence="2">The sequence shown here is derived from an EMBL/GenBank/DDBJ whole genome shotgun (WGS) entry which is preliminary data.</text>
</comment>
<evidence type="ECO:0000313" key="2">
    <source>
        <dbReference type="EMBL" id="NJC41719.1"/>
    </source>
</evidence>
<evidence type="ECO:0000256" key="1">
    <source>
        <dbReference type="SAM" id="SignalP"/>
    </source>
</evidence>
<feature type="chain" id="PRO_5031357536" description="Peptidase S1" evidence="1">
    <location>
        <begin position="23"/>
        <end position="150"/>
    </location>
</feature>
<sequence length="150" mass="15224">MRPMVPVAAFAVALSFFGQAFAQNPAAPASSGSTASSGFSPDTITVALMSGGAVDAATTLGGNCVGMVANAANYAFTYTAGSAPLFMKVRSQGDTTLIVHNPNGAWGCSDDYNGVNPALRWDQPVSGTYHVWVGSIGGGAQATLSITERE</sequence>
<evidence type="ECO:0008006" key="4">
    <source>
        <dbReference type="Google" id="ProtNLM"/>
    </source>
</evidence>
<dbReference type="AlphaFoldDB" id="A0A7X6BP87"/>
<evidence type="ECO:0000313" key="3">
    <source>
        <dbReference type="Proteomes" id="UP000587415"/>
    </source>
</evidence>
<dbReference type="EMBL" id="JAATJM010000001">
    <property type="protein sequence ID" value="NJC41719.1"/>
    <property type="molecule type" value="Genomic_DNA"/>
</dbReference>